<keyword evidence="2" id="KW-1185">Reference proteome</keyword>
<dbReference type="AlphaFoldDB" id="A0AAD5Q2A9"/>
<dbReference type="Proteomes" id="UP001209570">
    <property type="component" value="Unassembled WGS sequence"/>
</dbReference>
<name>A0AAD5Q2A9_PYTIN</name>
<gene>
    <name evidence="1" type="ORF">P43SY_004009</name>
</gene>
<organism evidence="1 2">
    <name type="scientific">Pythium insidiosum</name>
    <name type="common">Pythiosis disease agent</name>
    <dbReference type="NCBI Taxonomy" id="114742"/>
    <lineage>
        <taxon>Eukaryota</taxon>
        <taxon>Sar</taxon>
        <taxon>Stramenopiles</taxon>
        <taxon>Oomycota</taxon>
        <taxon>Peronosporomycetes</taxon>
        <taxon>Pythiales</taxon>
        <taxon>Pythiaceae</taxon>
        <taxon>Pythium</taxon>
    </lineage>
</organism>
<evidence type="ECO:0000313" key="2">
    <source>
        <dbReference type="Proteomes" id="UP001209570"/>
    </source>
</evidence>
<sequence>MSFFQRLVSYVVNDVAVKTLANSRAFQRFALKTHYHVEDAKHLASTGAESLSSAIQKNAPKVKEFASALKDEIARDINKMK</sequence>
<dbReference type="PANTHER" id="PTHR34966:SF1">
    <property type="entry name" value="OS04G0508100 PROTEIN"/>
    <property type="match status" value="1"/>
</dbReference>
<evidence type="ECO:0000313" key="1">
    <source>
        <dbReference type="EMBL" id="KAJ0392478.1"/>
    </source>
</evidence>
<dbReference type="EMBL" id="JAKCXM010000628">
    <property type="protein sequence ID" value="KAJ0392478.1"/>
    <property type="molecule type" value="Genomic_DNA"/>
</dbReference>
<dbReference type="PANTHER" id="PTHR34966">
    <property type="entry name" value="OSJNBA0043L24.15 PROTEIN"/>
    <property type="match status" value="1"/>
</dbReference>
<reference evidence="1" key="1">
    <citation type="submission" date="2021-12" db="EMBL/GenBank/DDBJ databases">
        <title>Prjna785345.</title>
        <authorList>
            <person name="Rujirawat T."/>
            <person name="Krajaejun T."/>
        </authorList>
    </citation>
    <scope>NUCLEOTIDE SEQUENCE</scope>
    <source>
        <strain evidence="1">Pi057C3</strain>
    </source>
</reference>
<proteinExistence type="predicted"/>
<accession>A0AAD5Q2A9</accession>
<comment type="caution">
    <text evidence="1">The sequence shown here is derived from an EMBL/GenBank/DDBJ whole genome shotgun (WGS) entry which is preliminary data.</text>
</comment>
<protein>
    <submittedName>
        <fullName evidence="1">Uncharacterized protein</fullName>
    </submittedName>
</protein>